<dbReference type="RefSeq" id="WP_069678510.1">
    <property type="nucleotide sequence ID" value="NZ_CP017253.2"/>
</dbReference>
<proteinExistence type="predicted"/>
<evidence type="ECO:0000313" key="2">
    <source>
        <dbReference type="EMBL" id="AOR22344.1"/>
    </source>
</evidence>
<dbReference type="InterPro" id="IPR019074">
    <property type="entry name" value="YabQ"/>
</dbReference>
<dbReference type="EMBL" id="CP017253">
    <property type="protein sequence ID" value="AOR22344.1"/>
    <property type="molecule type" value="Genomic_DNA"/>
</dbReference>
<dbReference type="KEGG" id="ctae:BGI42_00690"/>
<reference evidence="3" key="1">
    <citation type="submission" date="2016-09" db="EMBL/GenBank/DDBJ databases">
        <title>Genomics of Clostridium taeniosporum, an organism which forms endospores with ribbon-like appendages.</title>
        <authorList>
            <person name="Walker J.R."/>
        </authorList>
    </citation>
    <scope>NUCLEOTIDE SEQUENCE [LARGE SCALE GENOMIC DNA]</scope>
    <source>
        <strain evidence="3">1/k</strain>
    </source>
</reference>
<keyword evidence="1" id="KW-1133">Transmembrane helix</keyword>
<protein>
    <submittedName>
        <fullName evidence="2">Spore cortex biosynthesis protein YabQ</fullName>
    </submittedName>
</protein>
<dbReference type="OrthoDB" id="1685240at2"/>
<accession>A0A1D7XG67</accession>
<dbReference type="NCBIfam" id="TIGR02893">
    <property type="entry name" value="spore_yabQ"/>
    <property type="match status" value="1"/>
</dbReference>
<organism evidence="2 3">
    <name type="scientific">Clostridium taeniosporum</name>
    <dbReference type="NCBI Taxonomy" id="394958"/>
    <lineage>
        <taxon>Bacteria</taxon>
        <taxon>Bacillati</taxon>
        <taxon>Bacillota</taxon>
        <taxon>Clostridia</taxon>
        <taxon>Eubacteriales</taxon>
        <taxon>Clostridiaceae</taxon>
        <taxon>Clostridium</taxon>
    </lineage>
</organism>
<feature type="transmembrane region" description="Helical" evidence="1">
    <location>
        <begin position="47"/>
        <end position="66"/>
    </location>
</feature>
<feature type="transmembrane region" description="Helical" evidence="1">
    <location>
        <begin position="72"/>
        <end position="93"/>
    </location>
</feature>
<keyword evidence="1" id="KW-0812">Transmembrane</keyword>
<evidence type="ECO:0000256" key="1">
    <source>
        <dbReference type="SAM" id="Phobius"/>
    </source>
</evidence>
<feature type="transmembrane region" description="Helical" evidence="1">
    <location>
        <begin position="6"/>
        <end position="26"/>
    </location>
</feature>
<dbReference type="Proteomes" id="UP000094652">
    <property type="component" value="Chromosome"/>
</dbReference>
<keyword evidence="3" id="KW-1185">Reference proteome</keyword>
<evidence type="ECO:0000313" key="3">
    <source>
        <dbReference type="Proteomes" id="UP000094652"/>
    </source>
</evidence>
<dbReference type="STRING" id="394958.BGI42_00690"/>
<name>A0A1D7XG67_9CLOT</name>
<dbReference type="AlphaFoldDB" id="A0A1D7XG67"/>
<gene>
    <name evidence="2" type="primary">yabQ</name>
    <name evidence="2" type="ORF">BGI42_00690</name>
</gene>
<keyword evidence="1" id="KW-0472">Membrane</keyword>
<sequence length="130" mass="15404">MPLTLTMQFNLLMYSIIAGIITGFLFDIYRGIRGLNSIKIITVIEDILFWILTALIIFTFLLYTNYAFLTPYVYIFIIISLLIYLKVISKYFYSLEQLIIKNINTIFRVIFKNLIYPLKIVFYKVLDKSK</sequence>
<dbReference type="Pfam" id="PF09578">
    <property type="entry name" value="Spore_YabQ"/>
    <property type="match status" value="1"/>
</dbReference>